<protein>
    <submittedName>
        <fullName evidence="2">Uncharacterized protein</fullName>
    </submittedName>
</protein>
<evidence type="ECO:0000256" key="1">
    <source>
        <dbReference type="SAM" id="MobiDB-lite"/>
    </source>
</evidence>
<feature type="non-terminal residue" evidence="2">
    <location>
        <position position="1"/>
    </location>
</feature>
<name>A0A0K2VFJ8_LEPSM</name>
<evidence type="ECO:0000313" key="2">
    <source>
        <dbReference type="EMBL" id="CDW48706.1"/>
    </source>
</evidence>
<dbReference type="AlphaFoldDB" id="A0A0K2VFJ8"/>
<accession>A0A0K2VFJ8</accession>
<organism evidence="2">
    <name type="scientific">Lepeophtheirus salmonis</name>
    <name type="common">Salmon louse</name>
    <name type="synonym">Caligus salmonis</name>
    <dbReference type="NCBI Taxonomy" id="72036"/>
    <lineage>
        <taxon>Eukaryota</taxon>
        <taxon>Metazoa</taxon>
        <taxon>Ecdysozoa</taxon>
        <taxon>Arthropoda</taxon>
        <taxon>Crustacea</taxon>
        <taxon>Multicrustacea</taxon>
        <taxon>Hexanauplia</taxon>
        <taxon>Copepoda</taxon>
        <taxon>Siphonostomatoida</taxon>
        <taxon>Caligidae</taxon>
        <taxon>Lepeophtheirus</taxon>
    </lineage>
</organism>
<reference evidence="2" key="1">
    <citation type="submission" date="2014-05" db="EMBL/GenBank/DDBJ databases">
        <authorList>
            <person name="Chronopoulou M."/>
        </authorList>
    </citation>
    <scope>NUCLEOTIDE SEQUENCE</scope>
    <source>
        <tissue evidence="2">Whole organism</tissue>
    </source>
</reference>
<feature type="region of interest" description="Disordered" evidence="1">
    <location>
        <begin position="1"/>
        <end position="32"/>
    </location>
</feature>
<sequence>TLTTITKGKNPLWNGHVKKETENQHNNPNNSKKVLEERKNNVHDVSLISYNQL</sequence>
<dbReference type="EMBL" id="HACA01031345">
    <property type="protein sequence ID" value="CDW48706.1"/>
    <property type="molecule type" value="Transcribed_RNA"/>
</dbReference>
<proteinExistence type="predicted"/>